<evidence type="ECO:0008006" key="3">
    <source>
        <dbReference type="Google" id="ProtNLM"/>
    </source>
</evidence>
<evidence type="ECO:0000313" key="2">
    <source>
        <dbReference type="Proteomes" id="UP001201812"/>
    </source>
</evidence>
<proteinExistence type="predicted"/>
<dbReference type="EMBL" id="JAKKPZ010000042">
    <property type="protein sequence ID" value="KAI1707154.1"/>
    <property type="molecule type" value="Genomic_DNA"/>
</dbReference>
<name>A0AAD4R3B8_9BILA</name>
<dbReference type="AlphaFoldDB" id="A0AAD4R3B8"/>
<evidence type="ECO:0000313" key="1">
    <source>
        <dbReference type="EMBL" id="KAI1707154.1"/>
    </source>
</evidence>
<organism evidence="1 2">
    <name type="scientific">Ditylenchus destructor</name>
    <dbReference type="NCBI Taxonomy" id="166010"/>
    <lineage>
        <taxon>Eukaryota</taxon>
        <taxon>Metazoa</taxon>
        <taxon>Ecdysozoa</taxon>
        <taxon>Nematoda</taxon>
        <taxon>Chromadorea</taxon>
        <taxon>Rhabditida</taxon>
        <taxon>Tylenchina</taxon>
        <taxon>Tylenchomorpha</taxon>
        <taxon>Sphaerularioidea</taxon>
        <taxon>Anguinidae</taxon>
        <taxon>Anguininae</taxon>
        <taxon>Ditylenchus</taxon>
    </lineage>
</organism>
<dbReference type="Proteomes" id="UP001201812">
    <property type="component" value="Unassembled WGS sequence"/>
</dbReference>
<comment type="caution">
    <text evidence="1">The sequence shown here is derived from an EMBL/GenBank/DDBJ whole genome shotgun (WGS) entry which is preliminary data.</text>
</comment>
<keyword evidence="2" id="KW-1185">Reference proteome</keyword>
<sequence length="114" mass="12197">MAVGLCSAKSVGFEARSGEIFAQGNGLSACEVCEIFVQVHDESFEGAVALPLPGVIANTIKPLCRVIPRHPSVSRGLLEFCLMISGKESDYEKAYAKYWNAGKTGEPCKEIGIC</sequence>
<accession>A0AAD4R3B8</accession>
<gene>
    <name evidence="1" type="ORF">DdX_12528</name>
</gene>
<reference evidence="1" key="1">
    <citation type="submission" date="2022-01" db="EMBL/GenBank/DDBJ databases">
        <title>Genome Sequence Resource for Two Populations of Ditylenchus destructor, the Migratory Endoparasitic Phytonematode.</title>
        <authorList>
            <person name="Zhang H."/>
            <person name="Lin R."/>
            <person name="Xie B."/>
        </authorList>
    </citation>
    <scope>NUCLEOTIDE SEQUENCE</scope>
    <source>
        <strain evidence="1">BazhouSP</strain>
    </source>
</reference>
<protein>
    <recommendedName>
        <fullName evidence="3">Saposin B-type domain-containing protein</fullName>
    </recommendedName>
</protein>